<dbReference type="InterPro" id="IPR002386">
    <property type="entry name" value="Amicyanin/Pseudoazurin"/>
</dbReference>
<keyword evidence="14" id="KW-1185">Reference proteome</keyword>
<feature type="signal peptide" evidence="11">
    <location>
        <begin position="1"/>
        <end position="23"/>
    </location>
</feature>
<evidence type="ECO:0000256" key="8">
    <source>
        <dbReference type="ARBA" id="ARBA00023008"/>
    </source>
</evidence>
<dbReference type="NCBIfam" id="TIGR02375">
    <property type="entry name" value="pseudoazurin"/>
    <property type="match status" value="1"/>
</dbReference>
<evidence type="ECO:0000256" key="11">
    <source>
        <dbReference type="SAM" id="SignalP"/>
    </source>
</evidence>
<evidence type="ECO:0000256" key="9">
    <source>
        <dbReference type="NCBIfam" id="TIGR02375"/>
    </source>
</evidence>
<dbReference type="PROSITE" id="PS00196">
    <property type="entry name" value="COPPER_BLUE"/>
    <property type="match status" value="1"/>
</dbReference>
<gene>
    <name evidence="13" type="ORF">ACFSX5_07695</name>
</gene>
<keyword evidence="6" id="KW-0574">Periplasm</keyword>
<dbReference type="RefSeq" id="WP_386835598.1">
    <property type="nucleotide sequence ID" value="NZ_JBHUNP010000001.1"/>
</dbReference>
<proteinExistence type="predicted"/>
<accession>A0ABW5QIY4</accession>
<evidence type="ECO:0000256" key="1">
    <source>
        <dbReference type="ARBA" id="ARBA00001935"/>
    </source>
</evidence>
<evidence type="ECO:0000256" key="7">
    <source>
        <dbReference type="ARBA" id="ARBA00022982"/>
    </source>
</evidence>
<feature type="chain" id="PRO_5045183275" description="Pseudoazurin" evidence="11">
    <location>
        <begin position="24"/>
        <end position="169"/>
    </location>
</feature>
<evidence type="ECO:0000256" key="4">
    <source>
        <dbReference type="ARBA" id="ARBA00022448"/>
    </source>
</evidence>
<evidence type="ECO:0000256" key="6">
    <source>
        <dbReference type="ARBA" id="ARBA00022764"/>
    </source>
</evidence>
<keyword evidence="5" id="KW-0479">Metal-binding</keyword>
<dbReference type="Proteomes" id="UP001597521">
    <property type="component" value="Unassembled WGS sequence"/>
</dbReference>
<dbReference type="InterPro" id="IPR028871">
    <property type="entry name" value="BlueCu_1_BS"/>
</dbReference>
<evidence type="ECO:0000313" key="13">
    <source>
        <dbReference type="EMBL" id="MFD2647669.1"/>
    </source>
</evidence>
<keyword evidence="8" id="KW-0186">Copper</keyword>
<dbReference type="EMBL" id="JBHUNP010000001">
    <property type="protein sequence ID" value="MFD2647669.1"/>
    <property type="molecule type" value="Genomic_DNA"/>
</dbReference>
<sequence length="169" mass="17766">MMKKIIATSALIATTLLAVPAWAADHQVQMLNKDSEGRPMQFEPAFLKIAPGDTVTFVATDKGHNSESILNMIPEGGETWKGKINEEITVTFTQEGFYAYKCQPHVGLGMVGLIQVGDNPPALATEEVEKLPGRSKDRMAELIAEAEAGGGAEAGAAEGGDAEAAPAAQ</sequence>
<dbReference type="PRINTS" id="PR00155">
    <property type="entry name" value="AMICYANIN"/>
</dbReference>
<feature type="region of interest" description="Disordered" evidence="10">
    <location>
        <begin position="142"/>
        <end position="169"/>
    </location>
</feature>
<protein>
    <recommendedName>
        <fullName evidence="3 9">Pseudoazurin</fullName>
    </recommendedName>
</protein>
<name>A0ABW5QIY4_9HYPH</name>
<evidence type="ECO:0000256" key="5">
    <source>
        <dbReference type="ARBA" id="ARBA00022723"/>
    </source>
</evidence>
<keyword evidence="4" id="KW-0813">Transport</keyword>
<keyword evidence="11" id="KW-0732">Signal</keyword>
<evidence type="ECO:0000256" key="2">
    <source>
        <dbReference type="ARBA" id="ARBA00004418"/>
    </source>
</evidence>
<reference evidence="14" key="1">
    <citation type="journal article" date="2019" name="Int. J. Syst. Evol. Microbiol.">
        <title>The Global Catalogue of Microorganisms (GCM) 10K type strain sequencing project: providing services to taxonomists for standard genome sequencing and annotation.</title>
        <authorList>
            <consortium name="The Broad Institute Genomics Platform"/>
            <consortium name="The Broad Institute Genome Sequencing Center for Infectious Disease"/>
            <person name="Wu L."/>
            <person name="Ma J."/>
        </authorList>
    </citation>
    <scope>NUCLEOTIDE SEQUENCE [LARGE SCALE GENOMIC DNA]</scope>
    <source>
        <strain evidence="14">CCM 7427</strain>
    </source>
</reference>
<dbReference type="CDD" id="cd04218">
    <property type="entry name" value="Pseudoazurin"/>
    <property type="match status" value="1"/>
</dbReference>
<evidence type="ECO:0000259" key="12">
    <source>
        <dbReference type="Pfam" id="PF00127"/>
    </source>
</evidence>
<dbReference type="InterPro" id="IPR008972">
    <property type="entry name" value="Cupredoxin"/>
</dbReference>
<dbReference type="InterPro" id="IPR001235">
    <property type="entry name" value="Copper_blue_Plastocyanin"/>
</dbReference>
<organism evidence="13 14">
    <name type="scientific">Devosia albogilva</name>
    <dbReference type="NCBI Taxonomy" id="429726"/>
    <lineage>
        <taxon>Bacteria</taxon>
        <taxon>Pseudomonadati</taxon>
        <taxon>Pseudomonadota</taxon>
        <taxon>Alphaproteobacteria</taxon>
        <taxon>Hyphomicrobiales</taxon>
        <taxon>Devosiaceae</taxon>
        <taxon>Devosia</taxon>
    </lineage>
</organism>
<comment type="subcellular location">
    <subcellularLocation>
        <location evidence="2">Periplasm</location>
    </subcellularLocation>
</comment>
<dbReference type="PRINTS" id="PR00156">
    <property type="entry name" value="COPPERBLUE"/>
</dbReference>
<dbReference type="InterPro" id="IPR000923">
    <property type="entry name" value="BlueCu_1"/>
</dbReference>
<dbReference type="InterPro" id="IPR012745">
    <property type="entry name" value="Pseudoazurin"/>
</dbReference>
<comment type="cofactor">
    <cofactor evidence="1">
        <name>Cu cation</name>
        <dbReference type="ChEBI" id="CHEBI:23378"/>
    </cofactor>
</comment>
<dbReference type="SUPFAM" id="SSF49503">
    <property type="entry name" value="Cupredoxins"/>
    <property type="match status" value="1"/>
</dbReference>
<dbReference type="Gene3D" id="2.60.40.420">
    <property type="entry name" value="Cupredoxins - blue copper proteins"/>
    <property type="match status" value="1"/>
</dbReference>
<feature type="domain" description="Blue (type 1) copper" evidence="12">
    <location>
        <begin position="29"/>
        <end position="116"/>
    </location>
</feature>
<evidence type="ECO:0000313" key="14">
    <source>
        <dbReference type="Proteomes" id="UP001597521"/>
    </source>
</evidence>
<evidence type="ECO:0000256" key="10">
    <source>
        <dbReference type="SAM" id="MobiDB-lite"/>
    </source>
</evidence>
<comment type="caution">
    <text evidence="13">The sequence shown here is derived from an EMBL/GenBank/DDBJ whole genome shotgun (WGS) entry which is preliminary data.</text>
</comment>
<keyword evidence="7" id="KW-0249">Electron transport</keyword>
<dbReference type="Pfam" id="PF00127">
    <property type="entry name" value="Copper-bind"/>
    <property type="match status" value="1"/>
</dbReference>
<evidence type="ECO:0000256" key="3">
    <source>
        <dbReference type="ARBA" id="ARBA00016984"/>
    </source>
</evidence>